<protein>
    <recommendedName>
        <fullName evidence="2">OPA3-like protein</fullName>
    </recommendedName>
</protein>
<sequence length="134" mass="15103">MVLPVVKLGTLAVKTFSKPIANRIKKQATHHPKFRQFIINLAQANHRFTTQIQRRIYGRATDVAIRPLNKEKAVQAAVDLAGELFAMKRRDEELAREVELLRQRVEELDRLAKGCGLTGIMQTRTAVNESTGPS</sequence>
<dbReference type="InterPro" id="IPR010754">
    <property type="entry name" value="OPA3-like"/>
</dbReference>
<reference evidence="1" key="1">
    <citation type="submission" date="2013-07" db="EMBL/GenBank/DDBJ databases">
        <title>The genome of Eucalyptus grandis.</title>
        <authorList>
            <person name="Schmutz J."/>
            <person name="Hayes R."/>
            <person name="Myburg A."/>
            <person name="Tuskan G."/>
            <person name="Grattapaglia D."/>
            <person name="Rokhsar D.S."/>
        </authorList>
    </citation>
    <scope>NUCLEOTIDE SEQUENCE</scope>
    <source>
        <tissue evidence="1">Leaf extractions</tissue>
    </source>
</reference>
<evidence type="ECO:0008006" key="2">
    <source>
        <dbReference type="Google" id="ProtNLM"/>
    </source>
</evidence>
<dbReference type="OMA" id="QHIINFA"/>
<dbReference type="PANTHER" id="PTHR12499">
    <property type="entry name" value="OPTIC ATROPHY 3 PROTEIN OPA3"/>
    <property type="match status" value="1"/>
</dbReference>
<dbReference type="AlphaFoldDB" id="A0A059A0S0"/>
<dbReference type="Pfam" id="PF07047">
    <property type="entry name" value="OPA3"/>
    <property type="match status" value="1"/>
</dbReference>
<dbReference type="GO" id="GO:0005739">
    <property type="term" value="C:mitochondrion"/>
    <property type="evidence" value="ECO:0000318"/>
    <property type="project" value="GO_Central"/>
</dbReference>
<dbReference type="Gramene" id="KCW47286">
    <property type="protein sequence ID" value="KCW47286"/>
    <property type="gene ID" value="EUGRSUZ_K01078"/>
</dbReference>
<dbReference type="InParanoid" id="A0A059A0S0"/>
<proteinExistence type="predicted"/>
<gene>
    <name evidence="1" type="ORF">EUGRSUZ_K01078</name>
</gene>
<dbReference type="PANTHER" id="PTHR12499:SF22">
    <property type="entry name" value="OS02G0312500 PROTEIN"/>
    <property type="match status" value="1"/>
</dbReference>
<evidence type="ECO:0000313" key="1">
    <source>
        <dbReference type="EMBL" id="KCW47286.1"/>
    </source>
</evidence>
<dbReference type="EMBL" id="KK198763">
    <property type="protein sequence ID" value="KCW47286.1"/>
    <property type="molecule type" value="Genomic_DNA"/>
</dbReference>
<accession>A0A059A0S0</accession>
<organism evidence="1">
    <name type="scientific">Eucalyptus grandis</name>
    <name type="common">Flooded gum</name>
    <dbReference type="NCBI Taxonomy" id="71139"/>
    <lineage>
        <taxon>Eukaryota</taxon>
        <taxon>Viridiplantae</taxon>
        <taxon>Streptophyta</taxon>
        <taxon>Embryophyta</taxon>
        <taxon>Tracheophyta</taxon>
        <taxon>Spermatophyta</taxon>
        <taxon>Magnoliopsida</taxon>
        <taxon>eudicotyledons</taxon>
        <taxon>Gunneridae</taxon>
        <taxon>Pentapetalae</taxon>
        <taxon>rosids</taxon>
        <taxon>malvids</taxon>
        <taxon>Myrtales</taxon>
        <taxon>Myrtaceae</taxon>
        <taxon>Myrtoideae</taxon>
        <taxon>Eucalypteae</taxon>
        <taxon>Eucalyptus</taxon>
    </lineage>
</organism>
<name>A0A059A0S0_EUCGR</name>
<dbReference type="GO" id="GO:0019216">
    <property type="term" value="P:regulation of lipid metabolic process"/>
    <property type="evidence" value="ECO:0000318"/>
    <property type="project" value="GO_Central"/>
</dbReference>